<gene>
    <name evidence="5" type="ORF">BJ322DRAFT_893922</name>
</gene>
<dbReference type="PROSITE" id="PS00941">
    <property type="entry name" value="CARBOXYLESTERASE_B_2"/>
    <property type="match status" value="1"/>
</dbReference>
<keyword evidence="3" id="KW-0732">Signal</keyword>
<keyword evidence="6" id="KW-1185">Reference proteome</keyword>
<feature type="chain" id="PRO_5040533850" description="Carboxylic ester hydrolase" evidence="3">
    <location>
        <begin position="19"/>
        <end position="570"/>
    </location>
</feature>
<evidence type="ECO:0000256" key="3">
    <source>
        <dbReference type="RuleBase" id="RU361235"/>
    </source>
</evidence>
<dbReference type="Pfam" id="PF00135">
    <property type="entry name" value="COesterase"/>
    <property type="match status" value="1"/>
</dbReference>
<organism evidence="5 6">
    <name type="scientific">Thelephora terrestris</name>
    <dbReference type="NCBI Taxonomy" id="56493"/>
    <lineage>
        <taxon>Eukaryota</taxon>
        <taxon>Fungi</taxon>
        <taxon>Dikarya</taxon>
        <taxon>Basidiomycota</taxon>
        <taxon>Agaricomycotina</taxon>
        <taxon>Agaricomycetes</taxon>
        <taxon>Thelephorales</taxon>
        <taxon>Thelephoraceae</taxon>
        <taxon>Thelephora</taxon>
    </lineage>
</organism>
<proteinExistence type="inferred from homology"/>
<evidence type="ECO:0000256" key="2">
    <source>
        <dbReference type="ARBA" id="ARBA00022801"/>
    </source>
</evidence>
<dbReference type="EC" id="3.1.1.-" evidence="3"/>
<reference evidence="5" key="2">
    <citation type="submission" date="2020-11" db="EMBL/GenBank/DDBJ databases">
        <authorList>
            <consortium name="DOE Joint Genome Institute"/>
            <person name="Kuo A."/>
            <person name="Miyauchi S."/>
            <person name="Kiss E."/>
            <person name="Drula E."/>
            <person name="Kohler A."/>
            <person name="Sanchez-Garcia M."/>
            <person name="Andreopoulos B."/>
            <person name="Barry K.W."/>
            <person name="Bonito G."/>
            <person name="Buee M."/>
            <person name="Carver A."/>
            <person name="Chen C."/>
            <person name="Cichocki N."/>
            <person name="Clum A."/>
            <person name="Culley D."/>
            <person name="Crous P.W."/>
            <person name="Fauchery L."/>
            <person name="Girlanda M."/>
            <person name="Hayes R."/>
            <person name="Keri Z."/>
            <person name="Labutti K."/>
            <person name="Lipzen A."/>
            <person name="Lombard V."/>
            <person name="Magnuson J."/>
            <person name="Maillard F."/>
            <person name="Morin E."/>
            <person name="Murat C."/>
            <person name="Nolan M."/>
            <person name="Ohm R."/>
            <person name="Pangilinan J."/>
            <person name="Pereira M."/>
            <person name="Perotto S."/>
            <person name="Peter M."/>
            <person name="Riley R."/>
            <person name="Sitrit Y."/>
            <person name="Stielow B."/>
            <person name="Szollosi G."/>
            <person name="Zifcakova L."/>
            <person name="Stursova M."/>
            <person name="Spatafora J.W."/>
            <person name="Tedersoo L."/>
            <person name="Vaario L.-M."/>
            <person name="Yamada A."/>
            <person name="Yan M."/>
            <person name="Wang P."/>
            <person name="Xu J."/>
            <person name="Bruns T."/>
            <person name="Baldrian P."/>
            <person name="Vilgalys R."/>
            <person name="Henrissat B."/>
            <person name="Grigoriev I.V."/>
            <person name="Hibbett D."/>
            <person name="Nagy L.G."/>
            <person name="Martin F.M."/>
        </authorList>
    </citation>
    <scope>NUCLEOTIDE SEQUENCE</scope>
    <source>
        <strain evidence="5">UH-Tt-Lm1</strain>
    </source>
</reference>
<dbReference type="AlphaFoldDB" id="A0A9P6L5F3"/>
<dbReference type="OrthoDB" id="408631at2759"/>
<dbReference type="InterPro" id="IPR050309">
    <property type="entry name" value="Type-B_Carboxylest/Lipase"/>
</dbReference>
<dbReference type="Proteomes" id="UP000736335">
    <property type="component" value="Unassembled WGS sequence"/>
</dbReference>
<evidence type="ECO:0000256" key="1">
    <source>
        <dbReference type="ARBA" id="ARBA00005964"/>
    </source>
</evidence>
<dbReference type="InterPro" id="IPR002018">
    <property type="entry name" value="CarbesteraseB"/>
</dbReference>
<dbReference type="InterPro" id="IPR019819">
    <property type="entry name" value="Carboxylesterase_B_CS"/>
</dbReference>
<keyword evidence="2 3" id="KW-0378">Hydrolase</keyword>
<evidence type="ECO:0000259" key="4">
    <source>
        <dbReference type="Pfam" id="PF00135"/>
    </source>
</evidence>
<evidence type="ECO:0000313" key="6">
    <source>
        <dbReference type="Proteomes" id="UP000736335"/>
    </source>
</evidence>
<dbReference type="GO" id="GO:0016787">
    <property type="term" value="F:hydrolase activity"/>
    <property type="evidence" value="ECO:0007669"/>
    <property type="project" value="UniProtKB-KW"/>
</dbReference>
<dbReference type="SUPFAM" id="SSF53474">
    <property type="entry name" value="alpha/beta-Hydrolases"/>
    <property type="match status" value="1"/>
</dbReference>
<dbReference type="Gene3D" id="3.40.50.1820">
    <property type="entry name" value="alpha/beta hydrolase"/>
    <property type="match status" value="1"/>
</dbReference>
<feature type="signal peptide" evidence="3">
    <location>
        <begin position="1"/>
        <end position="18"/>
    </location>
</feature>
<reference evidence="5" key="1">
    <citation type="journal article" date="2020" name="Nat. Commun.">
        <title>Large-scale genome sequencing of mycorrhizal fungi provides insights into the early evolution of symbiotic traits.</title>
        <authorList>
            <person name="Miyauchi S."/>
            <person name="Kiss E."/>
            <person name="Kuo A."/>
            <person name="Drula E."/>
            <person name="Kohler A."/>
            <person name="Sanchez-Garcia M."/>
            <person name="Morin E."/>
            <person name="Andreopoulos B."/>
            <person name="Barry K.W."/>
            <person name="Bonito G."/>
            <person name="Buee M."/>
            <person name="Carver A."/>
            <person name="Chen C."/>
            <person name="Cichocki N."/>
            <person name="Clum A."/>
            <person name="Culley D."/>
            <person name="Crous P.W."/>
            <person name="Fauchery L."/>
            <person name="Girlanda M."/>
            <person name="Hayes R.D."/>
            <person name="Keri Z."/>
            <person name="LaButti K."/>
            <person name="Lipzen A."/>
            <person name="Lombard V."/>
            <person name="Magnuson J."/>
            <person name="Maillard F."/>
            <person name="Murat C."/>
            <person name="Nolan M."/>
            <person name="Ohm R.A."/>
            <person name="Pangilinan J."/>
            <person name="Pereira M.F."/>
            <person name="Perotto S."/>
            <person name="Peter M."/>
            <person name="Pfister S."/>
            <person name="Riley R."/>
            <person name="Sitrit Y."/>
            <person name="Stielow J.B."/>
            <person name="Szollosi G."/>
            <person name="Zifcakova L."/>
            <person name="Stursova M."/>
            <person name="Spatafora J.W."/>
            <person name="Tedersoo L."/>
            <person name="Vaario L.M."/>
            <person name="Yamada A."/>
            <person name="Yan M."/>
            <person name="Wang P."/>
            <person name="Xu J."/>
            <person name="Bruns T."/>
            <person name="Baldrian P."/>
            <person name="Vilgalys R."/>
            <person name="Dunand C."/>
            <person name="Henrissat B."/>
            <person name="Grigoriev I.V."/>
            <person name="Hibbett D."/>
            <person name="Nagy L.G."/>
            <person name="Martin F.M."/>
        </authorList>
    </citation>
    <scope>NUCLEOTIDE SEQUENCE</scope>
    <source>
        <strain evidence="5">UH-Tt-Lm1</strain>
    </source>
</reference>
<protein>
    <recommendedName>
        <fullName evidence="3">Carboxylic ester hydrolase</fullName>
        <ecNumber evidence="3">3.1.1.-</ecNumber>
    </recommendedName>
</protein>
<dbReference type="InterPro" id="IPR019826">
    <property type="entry name" value="Carboxylesterase_B_AS"/>
</dbReference>
<comment type="similarity">
    <text evidence="1 3">Belongs to the type-B carboxylesterase/lipase family.</text>
</comment>
<dbReference type="PROSITE" id="PS00122">
    <property type="entry name" value="CARBOXYLESTERASE_B_1"/>
    <property type="match status" value="1"/>
</dbReference>
<dbReference type="EMBL" id="WIUZ02000009">
    <property type="protein sequence ID" value="KAF9784093.1"/>
    <property type="molecule type" value="Genomic_DNA"/>
</dbReference>
<feature type="domain" description="Carboxylesterase type B" evidence="4">
    <location>
        <begin position="30"/>
        <end position="389"/>
    </location>
</feature>
<comment type="caution">
    <text evidence="5">The sequence shown here is derived from an EMBL/GenBank/DDBJ whole genome shotgun (WGS) entry which is preliminary data.</text>
</comment>
<accession>A0A9P6L5F3</accession>
<dbReference type="PANTHER" id="PTHR11559">
    <property type="entry name" value="CARBOXYLESTERASE"/>
    <property type="match status" value="1"/>
</dbReference>
<sequence length="570" mass="62600">MLLRSILFLALAANWGQALSIPHRRSDLESPVVELDYAAYEGALEGNVQRFLGIPYARPPVGDLRLRLPLPVTRTSSPKQLVPALNFSHSCPQQNYTLQQLPGIDYSSLRGIVSQVQPSEDCLYLNVFRPAGVSADAKLPVVVWIYGGGFSVGDASSFNATSLVSRSVQLGNPVIYLSFNYRVNGFGFLGGREVKEAGIANLGIHDQRLALAWIQEFVGNFGGDPAKVTIWGQSAGSLSVATHLVTHLDQTNTPFRGAMMHSMVTSPIVATDHPKHQAFYDSVVEQTGCTGQTSTLDCLRKVSYEKYMTAINQLPGLFSDRGLNLTFGVTVDGSLLRKTLKAAFRDGEFSSVPLMVGSTDDEGTIFSVPVVQGVSDDTQFRSFIQKYFVEGANSSTVDRIMAAYPADPNFGSPFETSTITYPDFPQYKRIAAFQGDFIVGSARRTMLEAVSKVQGAFVWLWKRNKDDKYLGSVHSGELTEFYGISQEVTDKVALDSALSFVNFQNPIPPKEAFSGSLLHNMTWPKWGTDLDQPPVFLFSDVPRETYGLVQDTYRKTNMELLAQVQVESGV</sequence>
<name>A0A9P6L5F3_9AGAM</name>
<dbReference type="InterPro" id="IPR029058">
    <property type="entry name" value="AB_hydrolase_fold"/>
</dbReference>
<evidence type="ECO:0000313" key="5">
    <source>
        <dbReference type="EMBL" id="KAF9784093.1"/>
    </source>
</evidence>